<comment type="caution">
    <text evidence="1">The sequence shown here is derived from an EMBL/GenBank/DDBJ whole genome shotgun (WGS) entry which is preliminary data.</text>
</comment>
<dbReference type="InterPro" id="IPR050275">
    <property type="entry name" value="PGM_Phosphatase"/>
</dbReference>
<dbReference type="SUPFAM" id="SSF53254">
    <property type="entry name" value="Phosphoglycerate mutase-like"/>
    <property type="match status" value="1"/>
</dbReference>
<dbReference type="CDD" id="cd07067">
    <property type="entry name" value="HP_PGM_like"/>
    <property type="match status" value="1"/>
</dbReference>
<evidence type="ECO:0000313" key="1">
    <source>
        <dbReference type="EMBL" id="MBM7798379.1"/>
    </source>
</evidence>
<dbReference type="Proteomes" id="UP000704762">
    <property type="component" value="Unassembled WGS sequence"/>
</dbReference>
<accession>A0ABS2RKA7</accession>
<proteinExistence type="predicted"/>
<dbReference type="EMBL" id="JAFBCF010000001">
    <property type="protein sequence ID" value="MBM7798379.1"/>
    <property type="molecule type" value="Genomic_DNA"/>
</dbReference>
<dbReference type="InterPro" id="IPR029033">
    <property type="entry name" value="His_PPase_superfam"/>
</dbReference>
<dbReference type="RefSeq" id="WP_204916929.1">
    <property type="nucleotide sequence ID" value="NZ_BAAAQP010000008.1"/>
</dbReference>
<keyword evidence="2" id="KW-1185">Reference proteome</keyword>
<dbReference type="PANTHER" id="PTHR48100">
    <property type="entry name" value="BROAD-SPECIFICITY PHOSPHATASE YOR283W-RELATED"/>
    <property type="match status" value="1"/>
</dbReference>
<dbReference type="SMART" id="SM00855">
    <property type="entry name" value="PGAM"/>
    <property type="match status" value="1"/>
</dbReference>
<sequence length="226" mass="25099">MSTPTGNDPTTSRRTVVHLLRHGEVHNPGGVLYGRLPDYHLSERGQAMAERLAKHLEHADLVHLRCSPLERAQETMAPIAAAHQLPVVTDGRVIEGDNLFEGKVFSLGASALRQPKSWWLLRNPLRPSWGEPYRDIVVRMRAAMKDAAEAATGHEALIVTHQLPIWMARRDVEGRHLVHDPRKRECTLASLTSFTYLDGRITSVSYSEPAADLLPIGKSKKFVAGA</sequence>
<dbReference type="Gene3D" id="3.40.50.1240">
    <property type="entry name" value="Phosphoglycerate mutase-like"/>
    <property type="match status" value="1"/>
</dbReference>
<gene>
    <name evidence="1" type="ORF">JOE57_001300</name>
</gene>
<dbReference type="InterPro" id="IPR013078">
    <property type="entry name" value="His_Pase_superF_clade-1"/>
</dbReference>
<dbReference type="Pfam" id="PF00300">
    <property type="entry name" value="His_Phos_1"/>
    <property type="match status" value="1"/>
</dbReference>
<protein>
    <submittedName>
        <fullName evidence="1">Broad specificity phosphatase PhoE</fullName>
    </submittedName>
</protein>
<reference evidence="1 2" key="1">
    <citation type="submission" date="2021-01" db="EMBL/GenBank/DDBJ databases">
        <title>Sequencing the genomes of 1000 actinobacteria strains.</title>
        <authorList>
            <person name="Klenk H.-P."/>
        </authorList>
    </citation>
    <scope>NUCLEOTIDE SEQUENCE [LARGE SCALE GENOMIC DNA]</scope>
    <source>
        <strain evidence="1 2">DSM 18662</strain>
    </source>
</reference>
<evidence type="ECO:0000313" key="2">
    <source>
        <dbReference type="Proteomes" id="UP000704762"/>
    </source>
</evidence>
<name>A0ABS2RKA7_9ACTN</name>
<dbReference type="PANTHER" id="PTHR48100:SF51">
    <property type="entry name" value="PHOSPHOGLYCERATE MUTASE"/>
    <property type="match status" value="1"/>
</dbReference>
<organism evidence="1 2">
    <name type="scientific">Microlunatus panaciterrae</name>
    <dbReference type="NCBI Taxonomy" id="400768"/>
    <lineage>
        <taxon>Bacteria</taxon>
        <taxon>Bacillati</taxon>
        <taxon>Actinomycetota</taxon>
        <taxon>Actinomycetes</taxon>
        <taxon>Propionibacteriales</taxon>
        <taxon>Propionibacteriaceae</taxon>
        <taxon>Microlunatus</taxon>
    </lineage>
</organism>